<evidence type="ECO:0000313" key="7">
    <source>
        <dbReference type="EMBL" id="MFB5946894.1"/>
    </source>
</evidence>
<dbReference type="Gene3D" id="3.30.1490.190">
    <property type="match status" value="1"/>
</dbReference>
<keyword evidence="8" id="KW-1185">Reference proteome</keyword>
<dbReference type="Gene3D" id="1.10.10.10">
    <property type="entry name" value="Winged helix-like DNA-binding domain superfamily/Winged helix DNA-binding domain"/>
    <property type="match status" value="1"/>
</dbReference>
<keyword evidence="4" id="KW-0805">Transcription regulation</keyword>
<sequence length="152" mass="16872">MQGQGRNSANKKSKAERLLRKHNLKVTVPRLSVLSVISEKETATSQPDLEKILGKSVDRVTLYRVLNAFEEKGILHKIFDLHGTATYALCSDDCPEHIHSEEHVHFTCSKCNSVYCLDEVTLPAIKVPKGFQLDMVGINAVGVCAHCKSKIN</sequence>
<comment type="similarity">
    <text evidence="1">Belongs to the Fur family.</text>
</comment>
<dbReference type="PANTHER" id="PTHR33202">
    <property type="entry name" value="ZINC UPTAKE REGULATION PROTEIN"/>
    <property type="match status" value="1"/>
</dbReference>
<dbReference type="PANTHER" id="PTHR33202:SF22">
    <property type="entry name" value="HYDROGEN PEROXIDE SENSITIVE REPRESSOR"/>
    <property type="match status" value="1"/>
</dbReference>
<dbReference type="Pfam" id="PF01475">
    <property type="entry name" value="FUR"/>
    <property type="match status" value="1"/>
</dbReference>
<evidence type="ECO:0000256" key="2">
    <source>
        <dbReference type="ARBA" id="ARBA00022491"/>
    </source>
</evidence>
<keyword evidence="2" id="KW-0678">Repressor</keyword>
<dbReference type="EMBL" id="JBBVGT010000003">
    <property type="protein sequence ID" value="MFB5946894.1"/>
    <property type="molecule type" value="Genomic_DNA"/>
</dbReference>
<evidence type="ECO:0000256" key="5">
    <source>
        <dbReference type="ARBA" id="ARBA00023125"/>
    </source>
</evidence>
<dbReference type="InterPro" id="IPR002481">
    <property type="entry name" value="FUR"/>
</dbReference>
<dbReference type="InterPro" id="IPR036390">
    <property type="entry name" value="WH_DNA-bd_sf"/>
</dbReference>
<keyword evidence="6" id="KW-0804">Transcription</keyword>
<proteinExistence type="inferred from homology"/>
<keyword evidence="3" id="KW-0862">Zinc</keyword>
<evidence type="ECO:0000256" key="3">
    <source>
        <dbReference type="ARBA" id="ARBA00022833"/>
    </source>
</evidence>
<evidence type="ECO:0000313" key="8">
    <source>
        <dbReference type="Proteomes" id="UP001580928"/>
    </source>
</evidence>
<protein>
    <submittedName>
        <fullName evidence="7">Transcriptional repressor</fullName>
    </submittedName>
</protein>
<evidence type="ECO:0000256" key="4">
    <source>
        <dbReference type="ARBA" id="ARBA00023015"/>
    </source>
</evidence>
<accession>A0ABV5CHF3</accession>
<dbReference type="Proteomes" id="UP001580928">
    <property type="component" value="Unassembled WGS sequence"/>
</dbReference>
<evidence type="ECO:0000256" key="1">
    <source>
        <dbReference type="ARBA" id="ARBA00007957"/>
    </source>
</evidence>
<organism evidence="7 8">
    <name type="scientific">Albibacterium profundi</name>
    <dbReference type="NCBI Taxonomy" id="3134906"/>
    <lineage>
        <taxon>Bacteria</taxon>
        <taxon>Pseudomonadati</taxon>
        <taxon>Bacteroidota</taxon>
        <taxon>Sphingobacteriia</taxon>
        <taxon>Sphingobacteriales</taxon>
        <taxon>Sphingobacteriaceae</taxon>
        <taxon>Albibacterium</taxon>
    </lineage>
</organism>
<dbReference type="InterPro" id="IPR043135">
    <property type="entry name" value="Fur_C"/>
</dbReference>
<dbReference type="InterPro" id="IPR036388">
    <property type="entry name" value="WH-like_DNA-bd_sf"/>
</dbReference>
<reference evidence="7 8" key="1">
    <citation type="submission" date="2024-04" db="EMBL/GenBank/DDBJ databases">
        <title>Albibacterium profundi sp. nov., isolated from sediment of the Challenger Deep of Mariana Trench.</title>
        <authorList>
            <person name="Wang Y."/>
        </authorList>
    </citation>
    <scope>NUCLEOTIDE SEQUENCE [LARGE SCALE GENOMIC DNA]</scope>
    <source>
        <strain evidence="7 8">RHL897</strain>
    </source>
</reference>
<evidence type="ECO:0000256" key="6">
    <source>
        <dbReference type="ARBA" id="ARBA00023163"/>
    </source>
</evidence>
<name>A0ABV5CHF3_9SPHI</name>
<comment type="caution">
    <text evidence="7">The sequence shown here is derived from an EMBL/GenBank/DDBJ whole genome shotgun (WGS) entry which is preliminary data.</text>
</comment>
<dbReference type="RefSeq" id="WP_375558423.1">
    <property type="nucleotide sequence ID" value="NZ_JBBVGT010000003.1"/>
</dbReference>
<keyword evidence="5" id="KW-0238">DNA-binding</keyword>
<dbReference type="SUPFAM" id="SSF46785">
    <property type="entry name" value="Winged helix' DNA-binding domain"/>
    <property type="match status" value="1"/>
</dbReference>
<gene>
    <name evidence="7" type="ORF">WKR92_13760</name>
</gene>